<dbReference type="AlphaFoldDB" id="A0A7W4TRC7"/>
<gene>
    <name evidence="2" type="ORF">FHR75_004139</name>
</gene>
<dbReference type="PANTHER" id="PTHR12110:SF52">
    <property type="entry name" value="XYLOSE ISOMERASE"/>
    <property type="match status" value="1"/>
</dbReference>
<dbReference type="Gene3D" id="3.20.20.150">
    <property type="entry name" value="Divalent-metal-dependent TIM barrel enzymes"/>
    <property type="match status" value="1"/>
</dbReference>
<organism evidence="2 3">
    <name type="scientific">Kineococcus radiotolerans</name>
    <dbReference type="NCBI Taxonomy" id="131568"/>
    <lineage>
        <taxon>Bacteria</taxon>
        <taxon>Bacillati</taxon>
        <taxon>Actinomycetota</taxon>
        <taxon>Actinomycetes</taxon>
        <taxon>Kineosporiales</taxon>
        <taxon>Kineosporiaceae</taxon>
        <taxon>Kineococcus</taxon>
    </lineage>
</organism>
<dbReference type="InterPro" id="IPR036237">
    <property type="entry name" value="Xyl_isomerase-like_sf"/>
</dbReference>
<dbReference type="Proteomes" id="UP000533269">
    <property type="component" value="Unassembled WGS sequence"/>
</dbReference>
<dbReference type="InterPro" id="IPR050312">
    <property type="entry name" value="IolE/XylAMocC-like"/>
</dbReference>
<evidence type="ECO:0000259" key="1">
    <source>
        <dbReference type="Pfam" id="PF01261"/>
    </source>
</evidence>
<comment type="caution">
    <text evidence="2">The sequence shown here is derived from an EMBL/GenBank/DDBJ whole genome shotgun (WGS) entry which is preliminary data.</text>
</comment>
<dbReference type="SUPFAM" id="SSF51658">
    <property type="entry name" value="Xylose isomerase-like"/>
    <property type="match status" value="1"/>
</dbReference>
<name>A0A7W4TRC7_KINRA</name>
<dbReference type="EMBL" id="JACHVY010000006">
    <property type="protein sequence ID" value="MBB2903297.1"/>
    <property type="molecule type" value="Genomic_DNA"/>
</dbReference>
<reference evidence="2 3" key="2">
    <citation type="submission" date="2020-08" db="EMBL/GenBank/DDBJ databases">
        <authorList>
            <person name="Partida-Martinez L."/>
            <person name="Huntemann M."/>
            <person name="Clum A."/>
            <person name="Wang J."/>
            <person name="Palaniappan K."/>
            <person name="Ritter S."/>
            <person name="Chen I.-M."/>
            <person name="Stamatis D."/>
            <person name="Reddy T."/>
            <person name="O'Malley R."/>
            <person name="Daum C."/>
            <person name="Shapiro N."/>
            <person name="Ivanova N."/>
            <person name="Kyrpides N."/>
            <person name="Woyke T."/>
        </authorList>
    </citation>
    <scope>NUCLEOTIDE SEQUENCE [LARGE SCALE GENOMIC DNA]</scope>
    <source>
        <strain evidence="2 3">AS2.23</strain>
    </source>
</reference>
<evidence type="ECO:0000313" key="2">
    <source>
        <dbReference type="EMBL" id="MBB2903297.1"/>
    </source>
</evidence>
<keyword evidence="2" id="KW-0413">Isomerase</keyword>
<dbReference type="InterPro" id="IPR013022">
    <property type="entry name" value="Xyl_isomerase-like_TIM-brl"/>
</dbReference>
<proteinExistence type="predicted"/>
<reference evidence="2 3" key="1">
    <citation type="submission" date="2020-08" db="EMBL/GenBank/DDBJ databases">
        <title>The Agave Microbiome: Exploring the role of microbial communities in plant adaptations to desert environments.</title>
        <authorList>
            <person name="Partida-Martinez L.P."/>
        </authorList>
    </citation>
    <scope>NUCLEOTIDE SEQUENCE [LARGE SCALE GENOMIC DNA]</scope>
    <source>
        <strain evidence="2 3">AS2.23</strain>
    </source>
</reference>
<dbReference type="GO" id="GO:0016853">
    <property type="term" value="F:isomerase activity"/>
    <property type="evidence" value="ECO:0007669"/>
    <property type="project" value="UniProtKB-KW"/>
</dbReference>
<evidence type="ECO:0000313" key="3">
    <source>
        <dbReference type="Proteomes" id="UP000533269"/>
    </source>
</evidence>
<dbReference type="Pfam" id="PF01261">
    <property type="entry name" value="AP_endonuc_2"/>
    <property type="match status" value="1"/>
</dbReference>
<feature type="domain" description="Xylose isomerase-like TIM barrel" evidence="1">
    <location>
        <begin position="30"/>
        <end position="247"/>
    </location>
</feature>
<sequence length="270" mass="29555">MAIGVSTYAYSHRWDPGSPQPLSLLQMLHDVADLGGQVFQICDHPDLEALTPRLAAALREAAAERDLILETGTRGTGVRHLRTHLTHARALGARTVRSMVYAVVDGADDRPTAEESVQRLREVVPDYEAAGVTLGLETYEQISTSELLAIVDAVDSPHLGIVLDPANCVAGLEHPRDVVRRLARRVVNIHVKDFTFTRREGWAGFTLASCPLGEGQLDYRDLLAVVQPDPSRVHQVLEHWLVPRGDAAATRAAEADWTARSLGTLASYQH</sequence>
<accession>A0A7W4TRC7</accession>
<dbReference type="PANTHER" id="PTHR12110">
    <property type="entry name" value="HYDROXYPYRUVATE ISOMERASE"/>
    <property type="match status" value="1"/>
</dbReference>
<protein>
    <submittedName>
        <fullName evidence="2">Sugar phosphate isomerase/epimerase</fullName>
    </submittedName>
</protein>
<dbReference type="RefSeq" id="WP_183392909.1">
    <property type="nucleotide sequence ID" value="NZ_JACHVY010000006.1"/>
</dbReference>